<dbReference type="Proteomes" id="UP000245609">
    <property type="component" value="Unassembled WGS sequence"/>
</dbReference>
<comment type="similarity">
    <text evidence="2 9">Belongs to the eIF-2B alpha/beta/delta subunits family.</text>
</comment>
<accession>A0A2T9Z772</accession>
<dbReference type="Gene3D" id="3.40.50.10470">
    <property type="entry name" value="Translation initiation factor eif-2b, domain 2"/>
    <property type="match status" value="1"/>
</dbReference>
<dbReference type="STRING" id="133381.A0A2T9Z772"/>
<name>A0A2T9Z772_9FUNG</name>
<evidence type="ECO:0000313" key="12">
    <source>
        <dbReference type="Proteomes" id="UP000245609"/>
    </source>
</evidence>
<dbReference type="SUPFAM" id="SSF100950">
    <property type="entry name" value="NagB/RpiA/CoA transferase-like"/>
    <property type="match status" value="1"/>
</dbReference>
<comment type="caution">
    <text evidence="11">The sequence shown here is derived from an EMBL/GenBank/DDBJ whole genome shotgun (WGS) entry which is preliminary data.</text>
</comment>
<feature type="compositionally biased region" description="Polar residues" evidence="10">
    <location>
        <begin position="31"/>
        <end position="43"/>
    </location>
</feature>
<reference evidence="11 12" key="1">
    <citation type="journal article" date="2018" name="MBio">
        <title>Comparative Genomics Reveals the Core Gene Toolbox for the Fungus-Insect Symbiosis.</title>
        <authorList>
            <person name="Wang Y."/>
            <person name="Stata M."/>
            <person name="Wang W."/>
            <person name="Stajich J.E."/>
            <person name="White M.M."/>
            <person name="Moncalvo J.M."/>
        </authorList>
    </citation>
    <scope>NUCLEOTIDE SEQUENCE [LARGE SCALE GENOMIC DNA]</scope>
    <source>
        <strain evidence="11 12">SC-DP-2</strain>
    </source>
</reference>
<proteinExistence type="inferred from homology"/>
<comment type="subunit">
    <text evidence="8">Component of the translation initiation factor 2B (eIF2B) complex which is a heterodecamer of two sets of five different subunits: alpha, beta, gamma, delta and epsilon. Subunits alpha, beta and delta comprise a regulatory subcomplex and subunits epsilon and gamma comprise a catalytic subcomplex. Within the complex, the hexameric regulatory complex resides at the center, with the two heterodimeric catalytic subcomplexes bound on opposite sides.</text>
</comment>
<dbReference type="PANTHER" id="PTHR45859">
    <property type="entry name" value="TRANSLATION INITIATION FACTOR EIF-2B SUBUNIT BETA"/>
    <property type="match status" value="1"/>
</dbReference>
<dbReference type="GO" id="GO:0005085">
    <property type="term" value="F:guanyl-nucleotide exchange factor activity"/>
    <property type="evidence" value="ECO:0007669"/>
    <property type="project" value="TreeGrafter"/>
</dbReference>
<comment type="subcellular location">
    <subcellularLocation>
        <location evidence="1">Cytoplasm</location>
        <location evidence="1">Cytosol</location>
    </subcellularLocation>
</comment>
<evidence type="ECO:0000256" key="10">
    <source>
        <dbReference type="SAM" id="MobiDB-lite"/>
    </source>
</evidence>
<evidence type="ECO:0000256" key="9">
    <source>
        <dbReference type="RuleBase" id="RU003814"/>
    </source>
</evidence>
<keyword evidence="5" id="KW-0648">Protein biosynthesis</keyword>
<evidence type="ECO:0000313" key="11">
    <source>
        <dbReference type="EMBL" id="PVV00451.1"/>
    </source>
</evidence>
<protein>
    <recommendedName>
        <fullName evidence="6">Translation initiation factor eIF2B subunit beta</fullName>
    </recommendedName>
    <alternativeName>
        <fullName evidence="7">eIF2B GDP-GTP exchange factor subunit beta</fullName>
    </alternativeName>
</protein>
<feature type="region of interest" description="Disordered" evidence="10">
    <location>
        <begin position="1"/>
        <end position="43"/>
    </location>
</feature>
<dbReference type="GO" id="GO:0005829">
    <property type="term" value="C:cytosol"/>
    <property type="evidence" value="ECO:0007669"/>
    <property type="project" value="UniProtKB-SubCell"/>
</dbReference>
<keyword evidence="4" id="KW-0396">Initiation factor</keyword>
<keyword evidence="12" id="KW-1185">Reference proteome</keyword>
<evidence type="ECO:0000256" key="1">
    <source>
        <dbReference type="ARBA" id="ARBA00004514"/>
    </source>
</evidence>
<evidence type="ECO:0000256" key="7">
    <source>
        <dbReference type="ARBA" id="ARBA00044228"/>
    </source>
</evidence>
<dbReference type="EMBL" id="MBFS01001974">
    <property type="protein sequence ID" value="PVV00451.1"/>
    <property type="molecule type" value="Genomic_DNA"/>
</dbReference>
<dbReference type="OrthoDB" id="269919at2759"/>
<dbReference type="AlphaFoldDB" id="A0A2T9Z772"/>
<organism evidence="11 12">
    <name type="scientific">Smittium megazygosporum</name>
    <dbReference type="NCBI Taxonomy" id="133381"/>
    <lineage>
        <taxon>Eukaryota</taxon>
        <taxon>Fungi</taxon>
        <taxon>Fungi incertae sedis</taxon>
        <taxon>Zoopagomycota</taxon>
        <taxon>Kickxellomycotina</taxon>
        <taxon>Harpellomycetes</taxon>
        <taxon>Harpellales</taxon>
        <taxon>Legeriomycetaceae</taxon>
        <taxon>Smittium</taxon>
    </lineage>
</organism>
<dbReference type="InterPro" id="IPR000649">
    <property type="entry name" value="IF-2B-related"/>
</dbReference>
<evidence type="ECO:0000256" key="3">
    <source>
        <dbReference type="ARBA" id="ARBA00022490"/>
    </source>
</evidence>
<sequence length="305" mass="33576">MGQYIVNSHPKVRTEAENSELLQDSKELKSHQTPTGTGFSTPTMGLGQAIRGSSVKLADLVDSSLIKSHQDRLTVRTKLKNCILQGINDFIEELEASRTHIASHALDYIQSNEIILTCGYSKTVERFFKRAAAKRKFTVIVTETAPWYSGQKFAKSLASNNIETIVISDVAAFAMMSRVNKVIIGANVVMANGGLIAIAGSQIIAAAAKYHSIPVIACAGLYKFSPLFPFDQQNLSELVSPDGVFPYKDEIYNKIDVINPSTDYVSPELIDLIIDNLGGHLPSYQYRILQENYNTEDIKALRGNT</sequence>
<dbReference type="InterPro" id="IPR042529">
    <property type="entry name" value="IF_2B-like_C"/>
</dbReference>
<evidence type="ECO:0000256" key="2">
    <source>
        <dbReference type="ARBA" id="ARBA00007251"/>
    </source>
</evidence>
<dbReference type="Pfam" id="PF01008">
    <property type="entry name" value="IF-2B"/>
    <property type="match status" value="1"/>
</dbReference>
<keyword evidence="3" id="KW-0963">Cytoplasm</keyword>
<gene>
    <name evidence="11" type="ORF">BB560_005164</name>
</gene>
<evidence type="ECO:0000256" key="5">
    <source>
        <dbReference type="ARBA" id="ARBA00022917"/>
    </source>
</evidence>
<dbReference type="InterPro" id="IPR037171">
    <property type="entry name" value="NagB/RpiA_transferase-like"/>
</dbReference>
<evidence type="ECO:0000256" key="4">
    <source>
        <dbReference type="ARBA" id="ARBA00022540"/>
    </source>
</evidence>
<dbReference type="GO" id="GO:0005851">
    <property type="term" value="C:eukaryotic translation initiation factor 2B complex"/>
    <property type="evidence" value="ECO:0007669"/>
    <property type="project" value="TreeGrafter"/>
</dbReference>
<evidence type="ECO:0000256" key="6">
    <source>
        <dbReference type="ARBA" id="ARBA00044122"/>
    </source>
</evidence>
<evidence type="ECO:0000256" key="8">
    <source>
        <dbReference type="ARBA" id="ARBA00046432"/>
    </source>
</evidence>
<dbReference type="PANTHER" id="PTHR45859:SF1">
    <property type="entry name" value="TRANSLATION INITIATION FACTOR EIF-2B SUBUNIT BETA"/>
    <property type="match status" value="1"/>
</dbReference>
<dbReference type="GO" id="GO:0003743">
    <property type="term" value="F:translation initiation factor activity"/>
    <property type="evidence" value="ECO:0007669"/>
    <property type="project" value="UniProtKB-KW"/>
</dbReference>
<dbReference type="InterPro" id="IPR051855">
    <property type="entry name" value="eIF2B_beta_subunit"/>
</dbReference>